<proteinExistence type="predicted"/>
<organism evidence="2 3">
    <name type="scientific">Ranatra chinensis</name>
    <dbReference type="NCBI Taxonomy" id="642074"/>
    <lineage>
        <taxon>Eukaryota</taxon>
        <taxon>Metazoa</taxon>
        <taxon>Ecdysozoa</taxon>
        <taxon>Arthropoda</taxon>
        <taxon>Hexapoda</taxon>
        <taxon>Insecta</taxon>
        <taxon>Pterygota</taxon>
        <taxon>Neoptera</taxon>
        <taxon>Paraneoptera</taxon>
        <taxon>Hemiptera</taxon>
        <taxon>Heteroptera</taxon>
        <taxon>Panheteroptera</taxon>
        <taxon>Nepomorpha</taxon>
        <taxon>Nepidae</taxon>
        <taxon>Ranatrinae</taxon>
        <taxon>Ranatra</taxon>
    </lineage>
</organism>
<evidence type="ECO:0000256" key="1">
    <source>
        <dbReference type="SAM" id="MobiDB-lite"/>
    </source>
</evidence>
<feature type="region of interest" description="Disordered" evidence="1">
    <location>
        <begin position="78"/>
        <end position="102"/>
    </location>
</feature>
<reference evidence="2 3" key="1">
    <citation type="submission" date="2024-07" db="EMBL/GenBank/DDBJ databases">
        <title>Chromosome-level genome assembly of the water stick insect Ranatra chinensis (Heteroptera: Nepidae).</title>
        <authorList>
            <person name="Liu X."/>
        </authorList>
    </citation>
    <scope>NUCLEOTIDE SEQUENCE [LARGE SCALE GENOMIC DNA]</scope>
    <source>
        <strain evidence="2">Cailab_2021Rc</strain>
        <tissue evidence="2">Muscle</tissue>
    </source>
</reference>
<gene>
    <name evidence="2" type="ORF">AAG570_003489</name>
</gene>
<sequence length="102" mass="11376">MTRGLGPLELAYKSSSAIGASHKPDLHLKWRALRLRETGEPCRKERRRVHNMKIKLVGVAGCCATARWNNAVHAWANRQHPRADRTEPQLAGGKNTAGRSRS</sequence>
<accession>A0ABD0YLV5</accession>
<evidence type="ECO:0000313" key="3">
    <source>
        <dbReference type="Proteomes" id="UP001558652"/>
    </source>
</evidence>
<evidence type="ECO:0000313" key="2">
    <source>
        <dbReference type="EMBL" id="KAL1122083.1"/>
    </source>
</evidence>
<dbReference type="AlphaFoldDB" id="A0ABD0YLV5"/>
<dbReference type="Proteomes" id="UP001558652">
    <property type="component" value="Unassembled WGS sequence"/>
</dbReference>
<name>A0ABD0YLV5_9HEMI</name>
<protein>
    <submittedName>
        <fullName evidence="2">Uncharacterized protein</fullName>
    </submittedName>
</protein>
<keyword evidence="3" id="KW-1185">Reference proteome</keyword>
<dbReference type="EMBL" id="JBFDAA010000014">
    <property type="protein sequence ID" value="KAL1122083.1"/>
    <property type="molecule type" value="Genomic_DNA"/>
</dbReference>
<comment type="caution">
    <text evidence="2">The sequence shown here is derived from an EMBL/GenBank/DDBJ whole genome shotgun (WGS) entry which is preliminary data.</text>
</comment>